<dbReference type="Pfam" id="PF01607">
    <property type="entry name" value="CBM_14"/>
    <property type="match status" value="4"/>
</dbReference>
<evidence type="ECO:0000256" key="3">
    <source>
        <dbReference type="ARBA" id="ARBA00022737"/>
    </source>
</evidence>
<keyword evidence="1" id="KW-0147">Chitin-binding</keyword>
<reference evidence="9" key="1">
    <citation type="submission" date="2017-01" db="EMBL/GenBank/DDBJ databases">
        <title>An insight into the sialome and mialome of the horn fly, Haematobia irritans.</title>
        <authorList>
            <person name="Breijo M."/>
            <person name="Boiani M."/>
            <person name="Ures X."/>
            <person name="Rocha S."/>
            <person name="Sequeira M."/>
            <person name="Ribeiro J.M."/>
        </authorList>
    </citation>
    <scope>NUCLEOTIDE SEQUENCE</scope>
</reference>
<evidence type="ECO:0000313" key="9">
    <source>
        <dbReference type="EMBL" id="JAV18506.1"/>
    </source>
</evidence>
<dbReference type="PANTHER" id="PTHR23301">
    <property type="entry name" value="CHITIN BINDING PERITROPHIN-A"/>
    <property type="match status" value="1"/>
</dbReference>
<accession>A0A1L8EIQ3</accession>
<evidence type="ECO:0000256" key="5">
    <source>
        <dbReference type="ARBA" id="ARBA00023180"/>
    </source>
</evidence>
<evidence type="ECO:0000256" key="1">
    <source>
        <dbReference type="ARBA" id="ARBA00022669"/>
    </source>
</evidence>
<dbReference type="AlphaFoldDB" id="A0A1L8EIQ3"/>
<protein>
    <submittedName>
        <fullName evidence="9">Putative peritrophin-48-like protein</fullName>
    </submittedName>
</protein>
<organism evidence="9">
    <name type="scientific">Haematobia irritans</name>
    <name type="common">Horn fly</name>
    <name type="synonym">Conops irritans</name>
    <dbReference type="NCBI Taxonomy" id="7368"/>
    <lineage>
        <taxon>Eukaryota</taxon>
        <taxon>Metazoa</taxon>
        <taxon>Ecdysozoa</taxon>
        <taxon>Arthropoda</taxon>
        <taxon>Hexapoda</taxon>
        <taxon>Insecta</taxon>
        <taxon>Pterygota</taxon>
        <taxon>Neoptera</taxon>
        <taxon>Endopterygota</taxon>
        <taxon>Diptera</taxon>
        <taxon>Brachycera</taxon>
        <taxon>Muscomorpha</taxon>
        <taxon>Muscoidea</taxon>
        <taxon>Muscidae</taxon>
        <taxon>Haematobia</taxon>
    </lineage>
</organism>
<evidence type="ECO:0000256" key="4">
    <source>
        <dbReference type="ARBA" id="ARBA00023157"/>
    </source>
</evidence>
<dbReference type="PANTHER" id="PTHR23301:SF106">
    <property type="entry name" value="CHITIN-BINDING TYPE-2 DOMAIN-CONTAINING PROTEIN-RELATED"/>
    <property type="match status" value="1"/>
</dbReference>
<feature type="compositionally biased region" description="Polar residues" evidence="6">
    <location>
        <begin position="406"/>
        <end position="419"/>
    </location>
</feature>
<name>A0A1L8EIQ3_HAEIR</name>
<dbReference type="SMART" id="SM00494">
    <property type="entry name" value="ChtBD2"/>
    <property type="match status" value="5"/>
</dbReference>
<dbReference type="InterPro" id="IPR051940">
    <property type="entry name" value="Chitin_bind-dev_reg"/>
</dbReference>
<evidence type="ECO:0000256" key="7">
    <source>
        <dbReference type="SAM" id="Phobius"/>
    </source>
</evidence>
<feature type="compositionally biased region" description="Low complexity" evidence="6">
    <location>
        <begin position="358"/>
        <end position="405"/>
    </location>
</feature>
<dbReference type="GO" id="GO:0005576">
    <property type="term" value="C:extracellular region"/>
    <property type="evidence" value="ECO:0007669"/>
    <property type="project" value="InterPro"/>
</dbReference>
<evidence type="ECO:0000256" key="2">
    <source>
        <dbReference type="ARBA" id="ARBA00022729"/>
    </source>
</evidence>
<keyword evidence="7" id="KW-0472">Membrane</keyword>
<dbReference type="InterPro" id="IPR036508">
    <property type="entry name" value="Chitin-bd_dom_sf"/>
</dbReference>
<evidence type="ECO:0000259" key="8">
    <source>
        <dbReference type="PROSITE" id="PS50940"/>
    </source>
</evidence>
<dbReference type="EMBL" id="GFDG01000293">
    <property type="protein sequence ID" value="JAV18506.1"/>
    <property type="molecule type" value="Transcribed_RNA"/>
</dbReference>
<proteinExistence type="predicted"/>
<keyword evidence="7" id="KW-0812">Transmembrane</keyword>
<keyword evidence="5" id="KW-0325">Glycoprotein</keyword>
<dbReference type="PROSITE" id="PS50940">
    <property type="entry name" value="CHIT_BIND_II"/>
    <property type="match status" value="4"/>
</dbReference>
<keyword evidence="7" id="KW-1133">Transmembrane helix</keyword>
<keyword evidence="2" id="KW-0732">Signal</keyword>
<keyword evidence="3" id="KW-0677">Repeat</keyword>
<sequence>MLKPSIYGLKTTIFGVTYTITTLLLVLLIGQQTVAQGNDVFNPDTLCPLIANGTKIKDPRYCNVYIVCMNDTSISGSCGDQFFDCNTGECVDPASVNCISSDPCAKNPTGFVADPYTCNGYYYCSDGVGTRGECSAGLNYNPETNNCIRNFPCEITMLPEDYCNIVPVGAFIKVPGSCTEYQTCWQSKLLNGTCPAGFYFDAFKGDCDYPHNVDCVDDNNPDPEIPADVACNKTGVFISDGVSCNGYFYCGDKNADGDYDMIHGTCPVDRFFDATDGGQCLARTKVRCPYDRCVTLGMDFMQMANLDGDDCKGFAICQYGKEISRAECPSGQYFDEMSQLCVTEPVTYAACSTTVATTTTSSPASSTEPTTTTEETTGESSTTATSSVESTTSATTTSPISSTTENPDSNPNSASEVLS</sequence>
<feature type="region of interest" description="Disordered" evidence="6">
    <location>
        <begin position="358"/>
        <end position="419"/>
    </location>
</feature>
<evidence type="ECO:0000256" key="6">
    <source>
        <dbReference type="SAM" id="MobiDB-lite"/>
    </source>
</evidence>
<feature type="domain" description="Chitin-binding type-2" evidence="8">
    <location>
        <begin position="228"/>
        <end position="288"/>
    </location>
</feature>
<feature type="domain" description="Chitin-binding type-2" evidence="8">
    <location>
        <begin position="101"/>
        <end position="155"/>
    </location>
</feature>
<dbReference type="SUPFAM" id="SSF57625">
    <property type="entry name" value="Invertebrate chitin-binding proteins"/>
    <property type="match status" value="5"/>
</dbReference>
<dbReference type="GO" id="GO:0008061">
    <property type="term" value="F:chitin binding"/>
    <property type="evidence" value="ECO:0007669"/>
    <property type="project" value="UniProtKB-KW"/>
</dbReference>
<dbReference type="InterPro" id="IPR002557">
    <property type="entry name" value="Chitin-bd_dom"/>
</dbReference>
<keyword evidence="4" id="KW-1015">Disulfide bond</keyword>
<feature type="domain" description="Chitin-binding type-2" evidence="8">
    <location>
        <begin position="290"/>
        <end position="353"/>
    </location>
</feature>
<dbReference type="Gene3D" id="2.170.140.10">
    <property type="entry name" value="Chitin binding domain"/>
    <property type="match status" value="3"/>
</dbReference>
<feature type="domain" description="Chitin-binding type-2" evidence="8">
    <location>
        <begin position="160"/>
        <end position="217"/>
    </location>
</feature>
<feature type="transmembrane region" description="Helical" evidence="7">
    <location>
        <begin position="12"/>
        <end position="30"/>
    </location>
</feature>